<dbReference type="Proteomes" id="UP001230328">
    <property type="component" value="Unassembled WGS sequence"/>
</dbReference>
<reference evidence="1 2" key="1">
    <citation type="submission" date="2023-07" db="EMBL/GenBank/DDBJ databases">
        <title>Comparative genomics of wheat-associated soil bacteria to identify genetic determinants of phenazine resistance.</title>
        <authorList>
            <person name="Mouncey N."/>
        </authorList>
    </citation>
    <scope>NUCLEOTIDE SEQUENCE [LARGE SCALE GENOMIC DNA]</scope>
    <source>
        <strain evidence="1 2">V2I4</strain>
    </source>
</reference>
<organism evidence="1 2">
    <name type="scientific">Streptomyces umbrinus</name>
    <dbReference type="NCBI Taxonomy" id="67370"/>
    <lineage>
        <taxon>Bacteria</taxon>
        <taxon>Bacillati</taxon>
        <taxon>Actinomycetota</taxon>
        <taxon>Actinomycetes</taxon>
        <taxon>Kitasatosporales</taxon>
        <taxon>Streptomycetaceae</taxon>
        <taxon>Streptomyces</taxon>
        <taxon>Streptomyces phaeochromogenes group</taxon>
    </lineage>
</organism>
<dbReference type="EMBL" id="JAUSZI010000002">
    <property type="protein sequence ID" value="MDQ1023845.1"/>
    <property type="molecule type" value="Genomic_DNA"/>
</dbReference>
<dbReference type="RefSeq" id="WP_307519023.1">
    <property type="nucleotide sequence ID" value="NZ_JAUSZI010000002.1"/>
</dbReference>
<keyword evidence="2" id="KW-1185">Reference proteome</keyword>
<comment type="caution">
    <text evidence="1">The sequence shown here is derived from an EMBL/GenBank/DDBJ whole genome shotgun (WGS) entry which is preliminary data.</text>
</comment>
<protein>
    <submittedName>
        <fullName evidence="1">Tetratricopeptide (TPR) repeat protein</fullName>
    </submittedName>
</protein>
<name>A0ABU0SJX8_9ACTN</name>
<evidence type="ECO:0000313" key="1">
    <source>
        <dbReference type="EMBL" id="MDQ1023845.1"/>
    </source>
</evidence>
<gene>
    <name evidence="1" type="ORF">QF035_001427</name>
</gene>
<sequence length="284" mass="30346">MTKTSTTQAVLPVDEVVAAARELARAGRWQRALALLDAAATAEPRGRAALALAGAEVALEHDWFGGTDTAATRIAAADRALAEPTAPVGIWDLDFVRLRHTYFRLLLGDGTFRFGPAGKDPVELAELRRRAQELCERAADDVRRGWARMYLGLIVDNLFAEREAAPAHYELALSAGESGDDLLAREALRHLGDHDHDDLDHARARERWTRATALGARAGNVPGTLSQQLLLAVLARDHGDEAGAAALATEVARWAAAIGAVRIEAQATGFLAGVDPTSGPEEDS</sequence>
<accession>A0ABU0SJX8</accession>
<evidence type="ECO:0000313" key="2">
    <source>
        <dbReference type="Proteomes" id="UP001230328"/>
    </source>
</evidence>
<proteinExistence type="predicted"/>